<dbReference type="AlphaFoldDB" id="A0A8S1LV97"/>
<organism evidence="1 2">
    <name type="scientific">Paramecium sonneborni</name>
    <dbReference type="NCBI Taxonomy" id="65129"/>
    <lineage>
        <taxon>Eukaryota</taxon>
        <taxon>Sar</taxon>
        <taxon>Alveolata</taxon>
        <taxon>Ciliophora</taxon>
        <taxon>Intramacronucleata</taxon>
        <taxon>Oligohymenophorea</taxon>
        <taxon>Peniculida</taxon>
        <taxon>Parameciidae</taxon>
        <taxon>Paramecium</taxon>
    </lineage>
</organism>
<name>A0A8S1LV97_9CILI</name>
<reference evidence="1" key="1">
    <citation type="submission" date="2021-01" db="EMBL/GenBank/DDBJ databases">
        <authorList>
            <consortium name="Genoscope - CEA"/>
            <person name="William W."/>
        </authorList>
    </citation>
    <scope>NUCLEOTIDE SEQUENCE</scope>
</reference>
<accession>A0A8S1LV97</accession>
<evidence type="ECO:0000313" key="1">
    <source>
        <dbReference type="EMBL" id="CAD8072668.1"/>
    </source>
</evidence>
<comment type="caution">
    <text evidence="1">The sequence shown here is derived from an EMBL/GenBank/DDBJ whole genome shotgun (WGS) entry which is preliminary data.</text>
</comment>
<dbReference type="Proteomes" id="UP000692954">
    <property type="component" value="Unassembled WGS sequence"/>
</dbReference>
<sequence>MQLKKILRLGISKGLNFELICFLPYGLLIGKDKRLAIAFWALLIFELRVQIQHWKDVFIGISMKFLRLLEKLKNQKKIKIDLLLVSEVVKTQRIQYNMFNMACPVKQLKMRTFNKQYEGKEKPLVQKYLSGVIMKLQTI</sequence>
<keyword evidence="2" id="KW-1185">Reference proteome</keyword>
<dbReference type="EMBL" id="CAJJDN010000029">
    <property type="protein sequence ID" value="CAD8072668.1"/>
    <property type="molecule type" value="Genomic_DNA"/>
</dbReference>
<dbReference type="OrthoDB" id="10351676at2759"/>
<proteinExistence type="predicted"/>
<protein>
    <submittedName>
        <fullName evidence="1">Uncharacterized protein</fullName>
    </submittedName>
</protein>
<gene>
    <name evidence="1" type="ORF">PSON_ATCC_30995.1.T0290281</name>
</gene>
<evidence type="ECO:0000313" key="2">
    <source>
        <dbReference type="Proteomes" id="UP000692954"/>
    </source>
</evidence>